<evidence type="ECO:0000313" key="4">
    <source>
        <dbReference type="Proteomes" id="UP000823904"/>
    </source>
</evidence>
<dbReference type="InterPro" id="IPR058205">
    <property type="entry name" value="D-LDH-like"/>
</dbReference>
<gene>
    <name evidence="3" type="ORF">H9754_13610</name>
</gene>
<dbReference type="SUPFAM" id="SSF52283">
    <property type="entry name" value="Formate/glycerate dehydrogenase catalytic domain-like"/>
    <property type="match status" value="1"/>
</dbReference>
<protein>
    <recommendedName>
        <fullName evidence="2">D-isomer specific 2-hydroxyacid dehydrogenase catalytic domain-containing protein</fullName>
    </recommendedName>
</protein>
<evidence type="ECO:0000313" key="3">
    <source>
        <dbReference type="EMBL" id="HJC51585.1"/>
    </source>
</evidence>
<reference evidence="3" key="2">
    <citation type="submission" date="2021-04" db="EMBL/GenBank/DDBJ databases">
        <authorList>
            <person name="Gilroy R."/>
        </authorList>
    </citation>
    <scope>NUCLEOTIDE SEQUENCE</scope>
    <source>
        <strain evidence="3">ChiSjej3B21-8574</strain>
    </source>
</reference>
<dbReference type="Gene3D" id="3.40.50.720">
    <property type="entry name" value="NAD(P)-binding Rossmann-like Domain"/>
    <property type="match status" value="4"/>
</dbReference>
<dbReference type="GO" id="GO:0008720">
    <property type="term" value="F:D-lactate dehydrogenase (NAD+) activity"/>
    <property type="evidence" value="ECO:0007669"/>
    <property type="project" value="TreeGrafter"/>
</dbReference>
<reference evidence="3" key="1">
    <citation type="journal article" date="2021" name="PeerJ">
        <title>Extensive microbial diversity within the chicken gut microbiome revealed by metagenomics and culture.</title>
        <authorList>
            <person name="Gilroy R."/>
            <person name="Ravi A."/>
            <person name="Getino M."/>
            <person name="Pursley I."/>
            <person name="Horton D.L."/>
            <person name="Alikhan N.F."/>
            <person name="Baker D."/>
            <person name="Gharbi K."/>
            <person name="Hall N."/>
            <person name="Watson M."/>
            <person name="Adriaenssens E.M."/>
            <person name="Foster-Nyarko E."/>
            <person name="Jarju S."/>
            <person name="Secka A."/>
            <person name="Antonio M."/>
            <person name="Oren A."/>
            <person name="Chaudhuri R.R."/>
            <person name="La Ragione R."/>
            <person name="Hildebrand F."/>
            <person name="Pallen M.J."/>
        </authorList>
    </citation>
    <scope>NUCLEOTIDE SEQUENCE</scope>
    <source>
        <strain evidence="3">ChiSjej3B21-8574</strain>
    </source>
</reference>
<dbReference type="Pfam" id="PF00389">
    <property type="entry name" value="2-Hacid_dh"/>
    <property type="match status" value="1"/>
</dbReference>
<dbReference type="Proteomes" id="UP000823904">
    <property type="component" value="Unassembled WGS sequence"/>
</dbReference>
<sequence length="203" mass="22949">MKIAVFNCRPDERGLFEFYKKKYQIELKITTEAPTVENYSFVQGCQAVSVITTPIDGELLRAWKEAGIRAISTRTVGYDHIDLETAKKLNIPISNVSYTPHTVAEYTVMTILMAIRRMKTILTRYQVQDYSLTDVRGKELRNMTVGVVGTGNHDMAVLNAMPNVLMTPHTAFFTDEAAGDMIRYSLESCIAEIEGKEDPRRIC</sequence>
<dbReference type="AlphaFoldDB" id="A0A9D2TAZ1"/>
<dbReference type="GO" id="GO:0051287">
    <property type="term" value="F:NAD binding"/>
    <property type="evidence" value="ECO:0007669"/>
    <property type="project" value="InterPro"/>
</dbReference>
<keyword evidence="1" id="KW-0520">NAD</keyword>
<accession>A0A9D2TAZ1</accession>
<organism evidence="3 4">
    <name type="scientific">Candidatus Anaerostipes avistercoris</name>
    <dbReference type="NCBI Taxonomy" id="2838462"/>
    <lineage>
        <taxon>Bacteria</taxon>
        <taxon>Bacillati</taxon>
        <taxon>Bacillota</taxon>
        <taxon>Clostridia</taxon>
        <taxon>Lachnospirales</taxon>
        <taxon>Lachnospiraceae</taxon>
        <taxon>Anaerostipes</taxon>
    </lineage>
</organism>
<feature type="domain" description="D-isomer specific 2-hydroxyacid dehydrogenase catalytic" evidence="2">
    <location>
        <begin position="17"/>
        <end position="200"/>
    </location>
</feature>
<dbReference type="PANTHER" id="PTHR43026:SF1">
    <property type="entry name" value="2-HYDROXYACID DEHYDROGENASE HOMOLOG 1-RELATED"/>
    <property type="match status" value="1"/>
</dbReference>
<evidence type="ECO:0000259" key="2">
    <source>
        <dbReference type="Pfam" id="PF00389"/>
    </source>
</evidence>
<comment type="caution">
    <text evidence="3">The sequence shown here is derived from an EMBL/GenBank/DDBJ whole genome shotgun (WGS) entry which is preliminary data.</text>
</comment>
<dbReference type="InterPro" id="IPR006139">
    <property type="entry name" value="D-isomer_2_OHA_DH_cat_dom"/>
</dbReference>
<name>A0A9D2TAZ1_9FIRM</name>
<dbReference type="EMBL" id="DWWD01000048">
    <property type="protein sequence ID" value="HJC51585.1"/>
    <property type="molecule type" value="Genomic_DNA"/>
</dbReference>
<proteinExistence type="predicted"/>
<evidence type="ECO:0000256" key="1">
    <source>
        <dbReference type="ARBA" id="ARBA00023027"/>
    </source>
</evidence>
<dbReference type="PANTHER" id="PTHR43026">
    <property type="entry name" value="2-HYDROXYACID DEHYDROGENASE HOMOLOG 1-RELATED"/>
    <property type="match status" value="1"/>
</dbReference>